<evidence type="ECO:0000313" key="2">
    <source>
        <dbReference type="Proteomes" id="UP001320159"/>
    </source>
</evidence>
<organism evidence="1 2">
    <name type="scientific">Methanooceanicella nereidis</name>
    <dbReference type="NCBI Taxonomy" id="2052831"/>
    <lineage>
        <taxon>Archaea</taxon>
        <taxon>Methanobacteriati</taxon>
        <taxon>Methanobacteriota</taxon>
        <taxon>Stenosarchaea group</taxon>
        <taxon>Methanomicrobia</taxon>
        <taxon>Methanocellales</taxon>
        <taxon>Methanocellaceae</taxon>
        <taxon>Methanooceanicella</taxon>
    </lineage>
</organism>
<keyword evidence="2" id="KW-1185">Reference proteome</keyword>
<gene>
    <name evidence="1" type="ORF">CUJ83_08045</name>
</gene>
<comment type="caution">
    <text evidence="1">The sequence shown here is derived from an EMBL/GenBank/DDBJ whole genome shotgun (WGS) entry which is preliminary data.</text>
</comment>
<evidence type="ECO:0000313" key="1">
    <source>
        <dbReference type="EMBL" id="MCD1294947.1"/>
    </source>
</evidence>
<protein>
    <submittedName>
        <fullName evidence="1">DUF473 domain-containing protein</fullName>
    </submittedName>
</protein>
<dbReference type="Pfam" id="PF04322">
    <property type="entry name" value="DUF473"/>
    <property type="match status" value="1"/>
</dbReference>
<dbReference type="EMBL" id="PGCK01000006">
    <property type="protein sequence ID" value="MCD1294947.1"/>
    <property type="molecule type" value="Genomic_DNA"/>
</dbReference>
<dbReference type="Proteomes" id="UP001320159">
    <property type="component" value="Unassembled WGS sequence"/>
</dbReference>
<dbReference type="RefSeq" id="WP_230741787.1">
    <property type="nucleotide sequence ID" value="NZ_PGCK01000006.1"/>
</dbReference>
<reference evidence="1 2" key="1">
    <citation type="submission" date="2017-11" db="EMBL/GenBank/DDBJ databases">
        <title>Isolation and Characterization of Family Methanocellaceae Species from Potential Methane Hydrate Area Offshore Southwestern Taiwan.</title>
        <authorList>
            <person name="Zhang W.-L."/>
            <person name="Chen W.-C."/>
            <person name="Lai M.-C."/>
            <person name="Chen S.-C."/>
        </authorList>
    </citation>
    <scope>NUCLEOTIDE SEQUENCE [LARGE SCALE GENOMIC DNA]</scope>
    <source>
        <strain evidence="1 2">CWC-04</strain>
    </source>
</reference>
<proteinExistence type="predicted"/>
<sequence length="129" mass="14491">MKMIALTGISRDALDDLFKRGIRTFEVRSTHNVIAFSDITPGDKVFITDVIPSDLNTGDCGYITTVRSTDIRMHRITYGTSDSLEERETMSARIQLVVNARGKVRSVTQLENYKPVIVDVIDVHTCEAR</sequence>
<dbReference type="InterPro" id="IPR007417">
    <property type="entry name" value="DUF473"/>
</dbReference>
<name>A0AAP2REX5_9EURY</name>
<accession>A0AAP2REX5</accession>
<dbReference type="AlphaFoldDB" id="A0AAP2REX5"/>